<name>A0ACC1Y008_MELAZ</name>
<accession>A0ACC1Y008</accession>
<protein>
    <submittedName>
        <fullName evidence="1">Uncharacterized protein</fullName>
    </submittedName>
</protein>
<comment type="caution">
    <text evidence="1">The sequence shown here is derived from an EMBL/GenBank/DDBJ whole genome shotgun (WGS) entry which is preliminary data.</text>
</comment>
<keyword evidence="2" id="KW-1185">Reference proteome</keyword>
<dbReference type="Proteomes" id="UP001164539">
    <property type="component" value="Chromosome 6"/>
</dbReference>
<gene>
    <name evidence="1" type="ORF">OWV82_011997</name>
</gene>
<proteinExistence type="predicted"/>
<dbReference type="EMBL" id="CM051399">
    <property type="protein sequence ID" value="KAJ4717070.1"/>
    <property type="molecule type" value="Genomic_DNA"/>
</dbReference>
<organism evidence="1 2">
    <name type="scientific">Melia azedarach</name>
    <name type="common">Chinaberry tree</name>
    <dbReference type="NCBI Taxonomy" id="155640"/>
    <lineage>
        <taxon>Eukaryota</taxon>
        <taxon>Viridiplantae</taxon>
        <taxon>Streptophyta</taxon>
        <taxon>Embryophyta</taxon>
        <taxon>Tracheophyta</taxon>
        <taxon>Spermatophyta</taxon>
        <taxon>Magnoliopsida</taxon>
        <taxon>eudicotyledons</taxon>
        <taxon>Gunneridae</taxon>
        <taxon>Pentapetalae</taxon>
        <taxon>rosids</taxon>
        <taxon>malvids</taxon>
        <taxon>Sapindales</taxon>
        <taxon>Meliaceae</taxon>
        <taxon>Melia</taxon>
    </lineage>
</organism>
<reference evidence="1 2" key="1">
    <citation type="journal article" date="2023" name="Science">
        <title>Complex scaffold remodeling in plant triterpene biosynthesis.</title>
        <authorList>
            <person name="De La Pena R."/>
            <person name="Hodgson H."/>
            <person name="Liu J.C."/>
            <person name="Stephenson M.J."/>
            <person name="Martin A.C."/>
            <person name="Owen C."/>
            <person name="Harkess A."/>
            <person name="Leebens-Mack J."/>
            <person name="Jimenez L.E."/>
            <person name="Osbourn A."/>
            <person name="Sattely E.S."/>
        </authorList>
    </citation>
    <scope>NUCLEOTIDE SEQUENCE [LARGE SCALE GENOMIC DNA]</scope>
    <source>
        <strain evidence="2">cv. JPN11</strain>
        <tissue evidence="1">Leaf</tissue>
    </source>
</reference>
<evidence type="ECO:0000313" key="2">
    <source>
        <dbReference type="Proteomes" id="UP001164539"/>
    </source>
</evidence>
<sequence length="79" mass="8851">MPIHGLCQVDPKTVMGRLSLRIVLLKPILGEGKKRRRPDISMKGPSSSSLHVVDFNAANWSRYEHFVPIVKSMEHSAIS</sequence>
<evidence type="ECO:0000313" key="1">
    <source>
        <dbReference type="EMBL" id="KAJ4717070.1"/>
    </source>
</evidence>